<evidence type="ECO:0000256" key="1">
    <source>
        <dbReference type="ARBA" id="ARBA00038283"/>
    </source>
</evidence>
<dbReference type="InterPro" id="IPR036390">
    <property type="entry name" value="WH_DNA-bd_sf"/>
</dbReference>
<organism evidence="4 5">
    <name type="scientific">Flavobacterium degerlachei</name>
    <dbReference type="NCBI Taxonomy" id="229203"/>
    <lineage>
        <taxon>Bacteria</taxon>
        <taxon>Pseudomonadati</taxon>
        <taxon>Bacteroidota</taxon>
        <taxon>Flavobacteriia</taxon>
        <taxon>Flavobacteriales</taxon>
        <taxon>Flavobacteriaceae</taxon>
        <taxon>Flavobacterium</taxon>
    </lineage>
</organism>
<feature type="domain" description="Initiator Rep protein WH1" evidence="3">
    <location>
        <begin position="6"/>
        <end position="151"/>
    </location>
</feature>
<dbReference type="STRING" id="229203.SAMN05444338_1241"/>
<feature type="region of interest" description="Disordered" evidence="2">
    <location>
        <begin position="316"/>
        <end position="339"/>
    </location>
</feature>
<feature type="compositionally biased region" description="Basic and acidic residues" evidence="2">
    <location>
        <begin position="316"/>
        <end position="332"/>
    </location>
</feature>
<dbReference type="SUPFAM" id="SSF46785">
    <property type="entry name" value="Winged helix' DNA-binding domain"/>
    <property type="match status" value="2"/>
</dbReference>
<dbReference type="OrthoDB" id="1428208at2"/>
<dbReference type="Gene3D" id="1.10.10.10">
    <property type="entry name" value="Winged helix-like DNA-binding domain superfamily/Winged helix DNA-binding domain"/>
    <property type="match status" value="2"/>
</dbReference>
<reference evidence="5" key="1">
    <citation type="submission" date="2016-10" db="EMBL/GenBank/DDBJ databases">
        <authorList>
            <person name="Varghese N."/>
            <person name="Submissions S."/>
        </authorList>
    </citation>
    <scope>NUCLEOTIDE SEQUENCE [LARGE SCALE GENOMIC DNA]</scope>
    <source>
        <strain evidence="5">DSM 15718</strain>
    </source>
</reference>
<dbReference type="Proteomes" id="UP000198569">
    <property type="component" value="Unassembled WGS sequence"/>
</dbReference>
<dbReference type="InterPro" id="IPR000525">
    <property type="entry name" value="Initiator_Rep_WH1"/>
</dbReference>
<dbReference type="Pfam" id="PF01051">
    <property type="entry name" value="Rep3_N"/>
    <property type="match status" value="1"/>
</dbReference>
<accession>A0A1H3GN05</accession>
<dbReference type="GO" id="GO:0006270">
    <property type="term" value="P:DNA replication initiation"/>
    <property type="evidence" value="ECO:0007669"/>
    <property type="project" value="InterPro"/>
</dbReference>
<keyword evidence="5" id="KW-1185">Reference proteome</keyword>
<dbReference type="AlphaFoldDB" id="A0A1H3GN05"/>
<evidence type="ECO:0000256" key="2">
    <source>
        <dbReference type="SAM" id="MobiDB-lite"/>
    </source>
</evidence>
<proteinExistence type="inferred from homology"/>
<dbReference type="Pfam" id="PF21205">
    <property type="entry name" value="Rep3_C"/>
    <property type="match status" value="1"/>
</dbReference>
<gene>
    <name evidence="4" type="ORF">SAMN05444338_1241</name>
</gene>
<sequence>MKEIVIAQDNRLTTSRYELTLIEKRIFYYIIKEVRSKYNTGQRDLFDDLILNIRVSDLCKEVNQEDNKKETRKALEKFRSRNFTYANEEEDDWLTCGFINYAQIKKGIAEIQVSHKLMPFLVELSSQYTTYSLHVAMSLKSKWSQRMYELCQKWQGTDGFRISVDELRKSFILEEKYNRYALLNERVLQVAKRELKELYDLGQCDVYFEFTEERNGRTVEMLRFKLFRKNAMNVKTTNDLLLELIPLFQQLYDTNTKPKNDAFIKEVILQLQKFPNLVEPLNKRIKEILAEGMKSDTPRYIRFILNEDIIAYNPKADKTKKAAAKPKEQKEEEAPDPMEAILKLSKTMTTEK</sequence>
<evidence type="ECO:0000313" key="5">
    <source>
        <dbReference type="Proteomes" id="UP000198569"/>
    </source>
</evidence>
<dbReference type="InterPro" id="IPR036388">
    <property type="entry name" value="WH-like_DNA-bd_sf"/>
</dbReference>
<comment type="similarity">
    <text evidence="1">Belongs to the initiator RepB protein family.</text>
</comment>
<dbReference type="GO" id="GO:0003887">
    <property type="term" value="F:DNA-directed DNA polymerase activity"/>
    <property type="evidence" value="ECO:0007669"/>
    <property type="project" value="InterPro"/>
</dbReference>
<dbReference type="RefSeq" id="WP_091435280.1">
    <property type="nucleotide sequence ID" value="NZ_FNMV01000024.1"/>
</dbReference>
<evidence type="ECO:0000259" key="3">
    <source>
        <dbReference type="Pfam" id="PF01051"/>
    </source>
</evidence>
<evidence type="ECO:0000313" key="4">
    <source>
        <dbReference type="EMBL" id="SDY03709.1"/>
    </source>
</evidence>
<dbReference type="EMBL" id="FNMV01000024">
    <property type="protein sequence ID" value="SDY03709.1"/>
    <property type="molecule type" value="Genomic_DNA"/>
</dbReference>
<protein>
    <submittedName>
        <fullName evidence="4">Initiator Replication protein</fullName>
    </submittedName>
</protein>
<name>A0A1H3GN05_9FLAO</name>